<organism evidence="15 16">
    <name type="scientific">Smittium megazygosporum</name>
    <dbReference type="NCBI Taxonomy" id="133381"/>
    <lineage>
        <taxon>Eukaryota</taxon>
        <taxon>Fungi</taxon>
        <taxon>Fungi incertae sedis</taxon>
        <taxon>Zoopagomycota</taxon>
        <taxon>Kickxellomycotina</taxon>
        <taxon>Harpellomycetes</taxon>
        <taxon>Harpellales</taxon>
        <taxon>Legeriomycetaceae</taxon>
        <taxon>Smittium</taxon>
    </lineage>
</organism>
<evidence type="ECO:0000256" key="4">
    <source>
        <dbReference type="ARBA" id="ARBA00022801"/>
    </source>
</evidence>
<dbReference type="Pfam" id="PF00271">
    <property type="entry name" value="Helicase_C"/>
    <property type="match status" value="1"/>
</dbReference>
<keyword evidence="5 11" id="KW-0347">Helicase</keyword>
<evidence type="ECO:0000256" key="2">
    <source>
        <dbReference type="ARBA" id="ARBA00012552"/>
    </source>
</evidence>
<dbReference type="CDD" id="cd17957">
    <property type="entry name" value="DEADc_DDX52"/>
    <property type="match status" value="1"/>
</dbReference>
<dbReference type="GO" id="GO:0030490">
    <property type="term" value="P:maturation of SSU-rRNA"/>
    <property type="evidence" value="ECO:0007669"/>
    <property type="project" value="InterPro"/>
</dbReference>
<evidence type="ECO:0000256" key="7">
    <source>
        <dbReference type="ARBA" id="ARBA00022884"/>
    </source>
</evidence>
<dbReference type="CDD" id="cd18787">
    <property type="entry name" value="SF2_C_DEAD"/>
    <property type="match status" value="1"/>
</dbReference>
<evidence type="ECO:0000256" key="12">
    <source>
        <dbReference type="SAM" id="MobiDB-lite"/>
    </source>
</evidence>
<dbReference type="InterPro" id="IPR050079">
    <property type="entry name" value="DEAD_box_RNA_helicase"/>
</dbReference>
<keyword evidence="16" id="KW-1185">Reference proteome</keyword>
<evidence type="ECO:0000259" key="14">
    <source>
        <dbReference type="PROSITE" id="PS51194"/>
    </source>
</evidence>
<dbReference type="EMBL" id="MBFS01001659">
    <property type="protein sequence ID" value="PVV00763.1"/>
    <property type="molecule type" value="Genomic_DNA"/>
</dbReference>
<proteinExistence type="inferred from homology"/>
<protein>
    <recommendedName>
        <fullName evidence="2">RNA helicase</fullName>
        <ecNumber evidence="2">3.6.4.13</ecNumber>
    </recommendedName>
</protein>
<dbReference type="Proteomes" id="UP000245609">
    <property type="component" value="Unassembled WGS sequence"/>
</dbReference>
<keyword evidence="3 11" id="KW-0547">Nucleotide-binding</keyword>
<evidence type="ECO:0000256" key="6">
    <source>
        <dbReference type="ARBA" id="ARBA00022840"/>
    </source>
</evidence>
<evidence type="ECO:0000256" key="11">
    <source>
        <dbReference type="RuleBase" id="RU000492"/>
    </source>
</evidence>
<gene>
    <name evidence="15" type="ORF">BB560_004843</name>
</gene>
<dbReference type="PROSITE" id="PS00039">
    <property type="entry name" value="DEAD_ATP_HELICASE"/>
    <property type="match status" value="1"/>
</dbReference>
<dbReference type="SMART" id="SM00487">
    <property type="entry name" value="DEXDc"/>
    <property type="match status" value="1"/>
</dbReference>
<dbReference type="PROSITE" id="PS51194">
    <property type="entry name" value="HELICASE_CTER"/>
    <property type="match status" value="1"/>
</dbReference>
<comment type="subcellular location">
    <subcellularLocation>
        <location evidence="1">Nucleus</location>
        <location evidence="1">Nucleolus</location>
    </subcellularLocation>
</comment>
<dbReference type="PANTHER" id="PTHR47959:SF15">
    <property type="entry name" value="RNA HELICASE"/>
    <property type="match status" value="1"/>
</dbReference>
<feature type="domain" description="Helicase C-terminal" evidence="14">
    <location>
        <begin position="188"/>
        <end position="349"/>
    </location>
</feature>
<dbReference type="SUPFAM" id="SSF52540">
    <property type="entry name" value="P-loop containing nucleoside triphosphate hydrolases"/>
    <property type="match status" value="1"/>
</dbReference>
<dbReference type="InterPro" id="IPR000629">
    <property type="entry name" value="RNA-helicase_DEAD-box_CS"/>
</dbReference>
<comment type="caution">
    <text evidence="15">The sequence shown here is derived from an EMBL/GenBank/DDBJ whole genome shotgun (WGS) entry which is preliminary data.</text>
</comment>
<dbReference type="AlphaFoldDB" id="A0A2T9Z836"/>
<sequence length="396" mass="44828">KQAIPISLDNRDLIACAPTGSGKTLAFLLPMVHEIEKSKSRDLQGLIISPTRELANQIHERLSLLVPKKRVSGFILSKTLDAEKMQNPKQRKKHQILITTPLRLVYALKNNEVNLSSLKYLVLDEADRLLDDGFVEQVDEILSGCNIGELLISIYSATIPSSVEDLANRIMKDPVKVVIGASNAATDTIEQKLVFVGQEEGKLIEIRNMVNEGFQPPCLIFVQSIERAKELFFELIYDGINVEVIHADKTKNQRDKIIESFKKGKLWILISTELMARGIDFRGVNLVINYDFPQTVESYIHRIGRTGRAGRVGKAITYFTKEDAPYLKNVVNVMKSSGCEVPEWMLNLKNPTHKIKKNLKKRPIDRDAISTVPSFDKKQKQRLKNIIKQSKQKNND</sequence>
<name>A0A2T9Z836_9FUNG</name>
<dbReference type="InterPro" id="IPR011545">
    <property type="entry name" value="DEAD/DEAH_box_helicase_dom"/>
</dbReference>
<evidence type="ECO:0000259" key="13">
    <source>
        <dbReference type="PROSITE" id="PS51192"/>
    </source>
</evidence>
<dbReference type="PANTHER" id="PTHR47959">
    <property type="entry name" value="ATP-DEPENDENT RNA HELICASE RHLE-RELATED"/>
    <property type="match status" value="1"/>
</dbReference>
<dbReference type="GO" id="GO:0016787">
    <property type="term" value="F:hydrolase activity"/>
    <property type="evidence" value="ECO:0007669"/>
    <property type="project" value="UniProtKB-KW"/>
</dbReference>
<keyword evidence="7" id="KW-0694">RNA-binding</keyword>
<dbReference type="Pfam" id="PF00270">
    <property type="entry name" value="DEAD"/>
    <property type="match status" value="1"/>
</dbReference>
<dbReference type="GO" id="GO:0005730">
    <property type="term" value="C:nucleolus"/>
    <property type="evidence" value="ECO:0007669"/>
    <property type="project" value="UniProtKB-SubCell"/>
</dbReference>
<keyword evidence="8" id="KW-0539">Nucleus</keyword>
<dbReference type="Gene3D" id="3.40.50.300">
    <property type="entry name" value="P-loop containing nucleotide triphosphate hydrolases"/>
    <property type="match status" value="2"/>
</dbReference>
<evidence type="ECO:0000313" key="15">
    <source>
        <dbReference type="EMBL" id="PVV00763.1"/>
    </source>
</evidence>
<dbReference type="GO" id="GO:0003723">
    <property type="term" value="F:RNA binding"/>
    <property type="evidence" value="ECO:0007669"/>
    <property type="project" value="UniProtKB-KW"/>
</dbReference>
<evidence type="ECO:0000256" key="9">
    <source>
        <dbReference type="ARBA" id="ARBA00024355"/>
    </source>
</evidence>
<keyword evidence="4 11" id="KW-0378">Hydrolase</keyword>
<dbReference type="InterPro" id="IPR044764">
    <property type="entry name" value="DDX52/Rok1_DEADc"/>
</dbReference>
<dbReference type="FunFam" id="3.40.50.300:FF:000759">
    <property type="entry name" value="probable ATP-dependent RNA helicase DDX52"/>
    <property type="match status" value="1"/>
</dbReference>
<dbReference type="OrthoDB" id="360161at2759"/>
<dbReference type="PROSITE" id="PS51192">
    <property type="entry name" value="HELICASE_ATP_BIND_1"/>
    <property type="match status" value="1"/>
</dbReference>
<evidence type="ECO:0000256" key="3">
    <source>
        <dbReference type="ARBA" id="ARBA00022741"/>
    </source>
</evidence>
<evidence type="ECO:0000256" key="5">
    <source>
        <dbReference type="ARBA" id="ARBA00022806"/>
    </source>
</evidence>
<evidence type="ECO:0000256" key="10">
    <source>
        <dbReference type="ARBA" id="ARBA00047984"/>
    </source>
</evidence>
<feature type="domain" description="Helicase ATP-binding" evidence="13">
    <location>
        <begin position="4"/>
        <end position="177"/>
    </location>
</feature>
<dbReference type="GO" id="GO:0003724">
    <property type="term" value="F:RNA helicase activity"/>
    <property type="evidence" value="ECO:0007669"/>
    <property type="project" value="UniProtKB-EC"/>
</dbReference>
<feature type="region of interest" description="Disordered" evidence="12">
    <location>
        <begin position="370"/>
        <end position="396"/>
    </location>
</feature>
<evidence type="ECO:0000256" key="1">
    <source>
        <dbReference type="ARBA" id="ARBA00004604"/>
    </source>
</evidence>
<dbReference type="InterPro" id="IPR027417">
    <property type="entry name" value="P-loop_NTPase"/>
</dbReference>
<comment type="similarity">
    <text evidence="9">Belongs to the DEAD box helicase family. DDX52/ROK1 subfamily.</text>
</comment>
<dbReference type="GO" id="GO:0005829">
    <property type="term" value="C:cytosol"/>
    <property type="evidence" value="ECO:0007669"/>
    <property type="project" value="TreeGrafter"/>
</dbReference>
<dbReference type="SMART" id="SM00490">
    <property type="entry name" value="HELICc"/>
    <property type="match status" value="1"/>
</dbReference>
<dbReference type="STRING" id="133381.A0A2T9Z836"/>
<dbReference type="EC" id="3.6.4.13" evidence="2"/>
<evidence type="ECO:0000313" key="16">
    <source>
        <dbReference type="Proteomes" id="UP000245609"/>
    </source>
</evidence>
<evidence type="ECO:0000256" key="8">
    <source>
        <dbReference type="ARBA" id="ARBA00023242"/>
    </source>
</evidence>
<reference evidence="15 16" key="1">
    <citation type="journal article" date="2018" name="MBio">
        <title>Comparative Genomics Reveals the Core Gene Toolbox for the Fungus-Insect Symbiosis.</title>
        <authorList>
            <person name="Wang Y."/>
            <person name="Stata M."/>
            <person name="Wang W."/>
            <person name="Stajich J.E."/>
            <person name="White M.M."/>
            <person name="Moncalvo J.M."/>
        </authorList>
    </citation>
    <scope>NUCLEOTIDE SEQUENCE [LARGE SCALE GENOMIC DNA]</scope>
    <source>
        <strain evidence="15 16">SC-DP-2</strain>
    </source>
</reference>
<feature type="non-terminal residue" evidence="15">
    <location>
        <position position="1"/>
    </location>
</feature>
<dbReference type="InterPro" id="IPR001650">
    <property type="entry name" value="Helicase_C-like"/>
</dbReference>
<comment type="catalytic activity">
    <reaction evidence="10">
        <text>ATP + H2O = ADP + phosphate + H(+)</text>
        <dbReference type="Rhea" id="RHEA:13065"/>
        <dbReference type="ChEBI" id="CHEBI:15377"/>
        <dbReference type="ChEBI" id="CHEBI:15378"/>
        <dbReference type="ChEBI" id="CHEBI:30616"/>
        <dbReference type="ChEBI" id="CHEBI:43474"/>
        <dbReference type="ChEBI" id="CHEBI:456216"/>
        <dbReference type="EC" id="3.6.4.13"/>
    </reaction>
</comment>
<keyword evidence="6 11" id="KW-0067">ATP-binding</keyword>
<dbReference type="InterPro" id="IPR014001">
    <property type="entry name" value="Helicase_ATP-bd"/>
</dbReference>
<dbReference type="GO" id="GO:0005524">
    <property type="term" value="F:ATP binding"/>
    <property type="evidence" value="ECO:0007669"/>
    <property type="project" value="UniProtKB-KW"/>
</dbReference>
<accession>A0A2T9Z836</accession>